<organism evidence="1 2">
    <name type="scientific">Polyplax serrata</name>
    <name type="common">Common mouse louse</name>
    <dbReference type="NCBI Taxonomy" id="468196"/>
    <lineage>
        <taxon>Eukaryota</taxon>
        <taxon>Metazoa</taxon>
        <taxon>Ecdysozoa</taxon>
        <taxon>Arthropoda</taxon>
        <taxon>Hexapoda</taxon>
        <taxon>Insecta</taxon>
        <taxon>Pterygota</taxon>
        <taxon>Neoptera</taxon>
        <taxon>Paraneoptera</taxon>
        <taxon>Psocodea</taxon>
        <taxon>Troctomorpha</taxon>
        <taxon>Phthiraptera</taxon>
        <taxon>Anoplura</taxon>
        <taxon>Polyplacidae</taxon>
        <taxon>Polyplax</taxon>
    </lineage>
</organism>
<comment type="caution">
    <text evidence="1">The sequence shown here is derived from an EMBL/GenBank/DDBJ whole genome shotgun (WGS) entry which is preliminary data.</text>
</comment>
<proteinExistence type="predicted"/>
<accession>A0AAN8S5S1</accession>
<protein>
    <submittedName>
        <fullName evidence="1">Uncharacterized protein</fullName>
    </submittedName>
</protein>
<reference evidence="1 2" key="1">
    <citation type="submission" date="2023-10" db="EMBL/GenBank/DDBJ databases">
        <title>Genomes of two closely related lineages of the louse Polyplax serrata with different host specificities.</title>
        <authorList>
            <person name="Martinu J."/>
            <person name="Tarabai H."/>
            <person name="Stefka J."/>
            <person name="Hypsa V."/>
        </authorList>
    </citation>
    <scope>NUCLEOTIDE SEQUENCE [LARGE SCALE GENOMIC DNA]</scope>
    <source>
        <strain evidence="1">HR10_N</strain>
    </source>
</reference>
<evidence type="ECO:0000313" key="1">
    <source>
        <dbReference type="EMBL" id="KAK6639555.1"/>
    </source>
</evidence>
<dbReference type="Proteomes" id="UP001372834">
    <property type="component" value="Unassembled WGS sequence"/>
</dbReference>
<sequence>MNQPSSWPRDEEEDEIRAVSSDSLVEVRFVHATALNSRTLHPHIISWRENKVITDMMKHKPSYVEYMKTIPIKIIEEGAYEKNAVFYVHIGEPKWIEVDIKG</sequence>
<dbReference type="EMBL" id="JAWJWE010000003">
    <property type="protein sequence ID" value="KAK6639555.1"/>
    <property type="molecule type" value="Genomic_DNA"/>
</dbReference>
<dbReference type="AlphaFoldDB" id="A0AAN8S5S1"/>
<evidence type="ECO:0000313" key="2">
    <source>
        <dbReference type="Proteomes" id="UP001372834"/>
    </source>
</evidence>
<gene>
    <name evidence="1" type="ORF">RUM43_007828</name>
</gene>
<name>A0AAN8S5S1_POLSC</name>